<feature type="domain" description="Electron transfer flavoprotein alpha/beta-subunit N-terminal" evidence="8">
    <location>
        <begin position="23"/>
        <end position="213"/>
    </location>
</feature>
<comment type="function">
    <text evidence="7">The electron transfer flavoprotein serves as a specific electron acceptor for other dehydrogenases. It transfers the electrons to the main respiratory chain via ETF-ubiquinone oxidoreductase (ETF dehydrogenase).</text>
</comment>
<comment type="caution">
    <text evidence="9">The sequence shown here is derived from an EMBL/GenBank/DDBJ whole genome shotgun (WGS) entry which is preliminary data.</text>
</comment>
<name>A0ABU1UIS9_9MICC</name>
<evidence type="ECO:0000256" key="3">
    <source>
        <dbReference type="ARBA" id="ARBA00011355"/>
    </source>
</evidence>
<dbReference type="PIRSF" id="PIRSF000090">
    <property type="entry name" value="Beta-ETF"/>
    <property type="match status" value="1"/>
</dbReference>
<dbReference type="SMART" id="SM00893">
    <property type="entry name" value="ETF"/>
    <property type="match status" value="1"/>
</dbReference>
<gene>
    <name evidence="9" type="ORF">J2X01_004360</name>
</gene>
<dbReference type="PANTHER" id="PTHR21294">
    <property type="entry name" value="ELECTRON TRANSFER FLAVOPROTEIN BETA-SUBUNIT"/>
    <property type="match status" value="1"/>
</dbReference>
<evidence type="ECO:0000256" key="7">
    <source>
        <dbReference type="ARBA" id="ARBA00025649"/>
    </source>
</evidence>
<evidence type="ECO:0000256" key="1">
    <source>
        <dbReference type="ARBA" id="ARBA00001974"/>
    </source>
</evidence>
<dbReference type="PANTHER" id="PTHR21294:SF8">
    <property type="entry name" value="ELECTRON TRANSFER FLAVOPROTEIN SUBUNIT BETA"/>
    <property type="match status" value="1"/>
</dbReference>
<dbReference type="CDD" id="cd01714">
    <property type="entry name" value="ETF_beta"/>
    <property type="match status" value="1"/>
</dbReference>
<evidence type="ECO:0000256" key="2">
    <source>
        <dbReference type="ARBA" id="ARBA00007557"/>
    </source>
</evidence>
<dbReference type="SUPFAM" id="SSF52402">
    <property type="entry name" value="Adenine nucleotide alpha hydrolases-like"/>
    <property type="match status" value="1"/>
</dbReference>
<protein>
    <recommendedName>
        <fullName evidence="4">Electron transfer flavoprotein subunit beta</fullName>
    </recommendedName>
</protein>
<evidence type="ECO:0000256" key="5">
    <source>
        <dbReference type="ARBA" id="ARBA00022448"/>
    </source>
</evidence>
<organism evidence="9 10">
    <name type="scientific">Arthrobacter ginsengisoli</name>
    <dbReference type="NCBI Taxonomy" id="1356565"/>
    <lineage>
        <taxon>Bacteria</taxon>
        <taxon>Bacillati</taxon>
        <taxon>Actinomycetota</taxon>
        <taxon>Actinomycetes</taxon>
        <taxon>Micrococcales</taxon>
        <taxon>Micrococcaceae</taxon>
        <taxon>Arthrobacter</taxon>
    </lineage>
</organism>
<evidence type="ECO:0000256" key="4">
    <source>
        <dbReference type="ARBA" id="ARBA00016797"/>
    </source>
</evidence>
<proteinExistence type="inferred from homology"/>
<keyword evidence="6" id="KW-0249">Electron transport</keyword>
<evidence type="ECO:0000313" key="9">
    <source>
        <dbReference type="EMBL" id="MDR7085040.1"/>
    </source>
</evidence>
<dbReference type="EMBL" id="JAVDVQ010000043">
    <property type="protein sequence ID" value="MDR7085040.1"/>
    <property type="molecule type" value="Genomic_DNA"/>
</dbReference>
<dbReference type="Pfam" id="PF01012">
    <property type="entry name" value="ETF"/>
    <property type="match status" value="1"/>
</dbReference>
<dbReference type="InterPro" id="IPR014730">
    <property type="entry name" value="ETF_a/b_N"/>
</dbReference>
<dbReference type="Gene3D" id="3.40.50.620">
    <property type="entry name" value="HUPs"/>
    <property type="match status" value="1"/>
</dbReference>
<sequence>MKIAVLIKQVPDTYGDRKMGQGSGTVDRAASDPVIDEINERAVEAALQIKEKDGGSKVTVITMGPPRAAEALRKALAMGADSAVHISDDGLAGSDSLQTSSVLAAMLRDRDFGLIVAGNESTDGRTAAVPAMLAERLGVAQVTYLRSLTVSGGIVSGERVTEDGYMEVNAPLPAVVSVTEQVAEPRFPNFRGIMAAKKKPFETLTLSDLKLPAGETGAENSWSKVREVRTRPERAAGTIVVDDGTAGSQIADFLAKAKLI</sequence>
<dbReference type="Proteomes" id="UP001252243">
    <property type="component" value="Unassembled WGS sequence"/>
</dbReference>
<reference evidence="9 10" key="1">
    <citation type="submission" date="2023-07" db="EMBL/GenBank/DDBJ databases">
        <title>Sorghum-associated microbial communities from plants grown in Nebraska, USA.</title>
        <authorList>
            <person name="Schachtman D."/>
        </authorList>
    </citation>
    <scope>NUCLEOTIDE SEQUENCE [LARGE SCALE GENOMIC DNA]</scope>
    <source>
        <strain evidence="9 10">BE167</strain>
    </source>
</reference>
<dbReference type="InterPro" id="IPR014729">
    <property type="entry name" value="Rossmann-like_a/b/a_fold"/>
</dbReference>
<keyword evidence="10" id="KW-1185">Reference proteome</keyword>
<keyword evidence="5" id="KW-0813">Transport</keyword>
<dbReference type="RefSeq" id="WP_310062396.1">
    <property type="nucleotide sequence ID" value="NZ_JAVDVQ010000043.1"/>
</dbReference>
<evidence type="ECO:0000313" key="10">
    <source>
        <dbReference type="Proteomes" id="UP001252243"/>
    </source>
</evidence>
<comment type="subunit">
    <text evidence="3">Heterodimer of an alpha and a beta subunit.</text>
</comment>
<accession>A0ABU1UIS9</accession>
<comment type="cofactor">
    <cofactor evidence="1">
        <name>FAD</name>
        <dbReference type="ChEBI" id="CHEBI:57692"/>
    </cofactor>
</comment>
<evidence type="ECO:0000256" key="6">
    <source>
        <dbReference type="ARBA" id="ARBA00022982"/>
    </source>
</evidence>
<dbReference type="InterPro" id="IPR033948">
    <property type="entry name" value="ETF_beta_N"/>
</dbReference>
<comment type="similarity">
    <text evidence="2">Belongs to the ETF beta-subunit/FixA family.</text>
</comment>
<evidence type="ECO:0000259" key="8">
    <source>
        <dbReference type="SMART" id="SM00893"/>
    </source>
</evidence>
<dbReference type="InterPro" id="IPR012255">
    <property type="entry name" value="ETF_b"/>
</dbReference>